<reference evidence="2" key="1">
    <citation type="submission" date="2023-10" db="EMBL/GenBank/DDBJ databases">
        <authorList>
            <person name="Chen Y."/>
            <person name="Shah S."/>
            <person name="Dougan E. K."/>
            <person name="Thang M."/>
            <person name="Chan C."/>
        </authorList>
    </citation>
    <scope>NUCLEOTIDE SEQUENCE [LARGE SCALE GENOMIC DNA]</scope>
</reference>
<protein>
    <submittedName>
        <fullName evidence="2">Uncharacterized protein</fullName>
    </submittedName>
</protein>
<dbReference type="Proteomes" id="UP001189429">
    <property type="component" value="Unassembled WGS sequence"/>
</dbReference>
<organism evidence="2 3">
    <name type="scientific">Prorocentrum cordatum</name>
    <dbReference type="NCBI Taxonomy" id="2364126"/>
    <lineage>
        <taxon>Eukaryota</taxon>
        <taxon>Sar</taxon>
        <taxon>Alveolata</taxon>
        <taxon>Dinophyceae</taxon>
        <taxon>Prorocentrales</taxon>
        <taxon>Prorocentraceae</taxon>
        <taxon>Prorocentrum</taxon>
    </lineage>
</organism>
<proteinExistence type="predicted"/>
<dbReference type="EMBL" id="CAUYUJ010017948">
    <property type="protein sequence ID" value="CAK0879343.1"/>
    <property type="molecule type" value="Genomic_DNA"/>
</dbReference>
<evidence type="ECO:0000313" key="2">
    <source>
        <dbReference type="EMBL" id="CAK0879343.1"/>
    </source>
</evidence>
<evidence type="ECO:0000256" key="1">
    <source>
        <dbReference type="SAM" id="MobiDB-lite"/>
    </source>
</evidence>
<accession>A0ABN9W045</accession>
<comment type="caution">
    <text evidence="2">The sequence shown here is derived from an EMBL/GenBank/DDBJ whole genome shotgun (WGS) entry which is preliminary data.</text>
</comment>
<feature type="region of interest" description="Disordered" evidence="1">
    <location>
        <begin position="60"/>
        <end position="107"/>
    </location>
</feature>
<evidence type="ECO:0000313" key="3">
    <source>
        <dbReference type="Proteomes" id="UP001189429"/>
    </source>
</evidence>
<name>A0ABN9W045_9DINO</name>
<gene>
    <name evidence="2" type="ORF">PCOR1329_LOCUS62803</name>
</gene>
<sequence>MSAHRCIVPATVVERAFAQTSLQMQATLRSALQGRLSETTQHMTPLTILENIIRKFQRLGRTPLGKERTEQFAARSAPRPKETPMRQGSPRRRDVGPRASARAEIADCPGQARRRCLLRRPMQI</sequence>
<keyword evidence="3" id="KW-1185">Reference proteome</keyword>